<evidence type="ECO:0000259" key="1">
    <source>
        <dbReference type="Pfam" id="PF00961"/>
    </source>
</evidence>
<accession>A0A2M7IN14</accession>
<proteinExistence type="predicted"/>
<name>A0A2M7IN14_9BACT</name>
<gene>
    <name evidence="2" type="ORF">COZ82_03505</name>
</gene>
<dbReference type="InterPro" id="IPR027434">
    <property type="entry name" value="Homing_endonucl"/>
</dbReference>
<evidence type="ECO:0000313" key="3">
    <source>
        <dbReference type="Proteomes" id="UP000230837"/>
    </source>
</evidence>
<dbReference type="EMBL" id="PFHR01000185">
    <property type="protein sequence ID" value="PIW96719.1"/>
    <property type="molecule type" value="Genomic_DNA"/>
</dbReference>
<dbReference type="SUPFAM" id="SSF55608">
    <property type="entry name" value="Homing endonucleases"/>
    <property type="match status" value="1"/>
</dbReference>
<dbReference type="Proteomes" id="UP000230837">
    <property type="component" value="Unassembled WGS sequence"/>
</dbReference>
<dbReference type="Gene3D" id="3.10.28.10">
    <property type="entry name" value="Homing endonucleases"/>
    <property type="match status" value="1"/>
</dbReference>
<sequence>MGSRSKLDLAYIAGFLDGDGSLMLQVKLRSDTSRGVRFMATLCLYQDTRHEDPLLWVREILGIGYISHRNDGMTELRINGFASIQKVLVQLRPFIRFKIVQADALLQACTLLKLKKIRELSEQELRTLVELVFVIRNNNYKSNATLSKEVLLDRLGLTP</sequence>
<comment type="caution">
    <text evidence="2">The sequence shown here is derived from an EMBL/GenBank/DDBJ whole genome shotgun (WGS) entry which is preliminary data.</text>
</comment>
<dbReference type="GO" id="GO:0004519">
    <property type="term" value="F:endonuclease activity"/>
    <property type="evidence" value="ECO:0007669"/>
    <property type="project" value="InterPro"/>
</dbReference>
<evidence type="ECO:0000313" key="2">
    <source>
        <dbReference type="EMBL" id="PIW96719.1"/>
    </source>
</evidence>
<dbReference type="AlphaFoldDB" id="A0A2M7IN14"/>
<organism evidence="2 3">
    <name type="scientific">Candidatus Kaiserbacteria bacterium CG_4_8_14_3_um_filter_38_9</name>
    <dbReference type="NCBI Taxonomy" id="1974599"/>
    <lineage>
        <taxon>Bacteria</taxon>
        <taxon>Candidatus Kaiseribacteriota</taxon>
    </lineage>
</organism>
<reference evidence="3" key="1">
    <citation type="submission" date="2017-09" db="EMBL/GenBank/DDBJ databases">
        <title>Depth-based differentiation of microbial function through sediment-hosted aquifers and enrichment of novel symbionts in the deep terrestrial subsurface.</title>
        <authorList>
            <person name="Probst A.J."/>
            <person name="Ladd B."/>
            <person name="Jarett J.K."/>
            <person name="Geller-Mcgrath D.E."/>
            <person name="Sieber C.M.K."/>
            <person name="Emerson J.B."/>
            <person name="Anantharaman K."/>
            <person name="Thomas B.C."/>
            <person name="Malmstrom R."/>
            <person name="Stieglmeier M."/>
            <person name="Klingl A."/>
            <person name="Woyke T."/>
            <person name="Ryan C.M."/>
            <person name="Banfield J.F."/>
        </authorList>
    </citation>
    <scope>NUCLEOTIDE SEQUENCE [LARGE SCALE GENOMIC DNA]</scope>
</reference>
<dbReference type="InterPro" id="IPR004860">
    <property type="entry name" value="LAGLIDADG_dom"/>
</dbReference>
<dbReference type="Pfam" id="PF00961">
    <property type="entry name" value="LAGLIDADG_1"/>
    <property type="match status" value="1"/>
</dbReference>
<feature type="domain" description="Homing endonuclease LAGLIDADG" evidence="1">
    <location>
        <begin position="12"/>
        <end position="89"/>
    </location>
</feature>
<protein>
    <recommendedName>
        <fullName evidence="1">Homing endonuclease LAGLIDADG domain-containing protein</fullName>
    </recommendedName>
</protein>